<evidence type="ECO:0000259" key="4">
    <source>
        <dbReference type="Pfam" id="PF25954"/>
    </source>
</evidence>
<proteinExistence type="inferred from homology"/>
<dbReference type="Gene3D" id="2.40.30.170">
    <property type="match status" value="1"/>
</dbReference>
<sequence>MVEPIKLERTEHSVQAVGNAEAAKSVEIYPAVGDKVTGIFFKPGDHVQAEQILLTLDSRRQEASLQEAKIRLADAQRTLTRLKESQVKGAVPQSEVDDAMTAHELAKVVVMQAKTELEDRHVLAPFSGVMGLTDVEVGDRITPQTMIATIDDIEQLFINFNAPENTIAMLKQTPSITVSPWQSDQQLDANIAELDSRINPQTRTLRTRVSINNEAGQFMPGMSFRVHIKVNGAQYAAVPEAALLWGATGPYVWKSVDNKARRVDVKIEQRLAGRLLVAGDLTQGEMLVVEGVQRLRADQELTLTQPVTRLQD</sequence>
<keyword evidence="2" id="KW-0175">Coiled coil</keyword>
<evidence type="ECO:0000313" key="6">
    <source>
        <dbReference type="Proteomes" id="UP000194841"/>
    </source>
</evidence>
<dbReference type="Proteomes" id="UP000194841">
    <property type="component" value="Unassembled WGS sequence"/>
</dbReference>
<evidence type="ECO:0000256" key="1">
    <source>
        <dbReference type="ARBA" id="ARBA00009477"/>
    </source>
</evidence>
<evidence type="ECO:0000313" key="5">
    <source>
        <dbReference type="EMBL" id="OUL57017.1"/>
    </source>
</evidence>
<comment type="caution">
    <text evidence="5">The sequence shown here is derived from an EMBL/GenBank/DDBJ whole genome shotgun (WGS) entry which is preliminary data.</text>
</comment>
<feature type="coiled-coil region" evidence="2">
    <location>
        <begin position="58"/>
        <end position="85"/>
    </location>
</feature>
<accession>A0A244CN11</accession>
<feature type="domain" description="Multidrug resistance protein MdtA-like barrel-sandwich hybrid" evidence="3">
    <location>
        <begin position="25"/>
        <end position="143"/>
    </location>
</feature>
<dbReference type="SUPFAM" id="SSF111369">
    <property type="entry name" value="HlyD-like secretion proteins"/>
    <property type="match status" value="1"/>
</dbReference>
<feature type="domain" description="CusB-like beta-barrel" evidence="4">
    <location>
        <begin position="158"/>
        <end position="229"/>
    </location>
</feature>
<dbReference type="AlphaFoldDB" id="A0A244CN11"/>
<dbReference type="GO" id="GO:1990281">
    <property type="term" value="C:efflux pump complex"/>
    <property type="evidence" value="ECO:0007669"/>
    <property type="project" value="TreeGrafter"/>
</dbReference>
<dbReference type="Gene3D" id="2.40.420.20">
    <property type="match status" value="1"/>
</dbReference>
<evidence type="ECO:0000256" key="2">
    <source>
        <dbReference type="SAM" id="Coils"/>
    </source>
</evidence>
<dbReference type="PANTHER" id="PTHR30469">
    <property type="entry name" value="MULTIDRUG RESISTANCE PROTEIN MDTA"/>
    <property type="match status" value="1"/>
</dbReference>
<organism evidence="5 6">
    <name type="scientific">Pseudoalteromonas ulvae</name>
    <dbReference type="NCBI Taxonomy" id="107327"/>
    <lineage>
        <taxon>Bacteria</taxon>
        <taxon>Pseudomonadati</taxon>
        <taxon>Pseudomonadota</taxon>
        <taxon>Gammaproteobacteria</taxon>
        <taxon>Alteromonadales</taxon>
        <taxon>Pseudoalteromonadaceae</taxon>
        <taxon>Pseudoalteromonas</taxon>
    </lineage>
</organism>
<dbReference type="InterPro" id="IPR006143">
    <property type="entry name" value="RND_pump_MFP"/>
</dbReference>
<dbReference type="InterPro" id="IPR058625">
    <property type="entry name" value="MdtA-like_BSH"/>
</dbReference>
<keyword evidence="6" id="KW-1185">Reference proteome</keyword>
<dbReference type="Gene3D" id="2.40.50.100">
    <property type="match status" value="1"/>
</dbReference>
<dbReference type="PANTHER" id="PTHR30469:SF11">
    <property type="entry name" value="BLL4320 PROTEIN"/>
    <property type="match status" value="1"/>
</dbReference>
<comment type="similarity">
    <text evidence="1">Belongs to the membrane fusion protein (MFP) (TC 8.A.1) family.</text>
</comment>
<dbReference type="InterPro" id="IPR058792">
    <property type="entry name" value="Beta-barrel_RND_2"/>
</dbReference>
<dbReference type="EMBL" id="MWPV01000005">
    <property type="protein sequence ID" value="OUL57017.1"/>
    <property type="molecule type" value="Genomic_DNA"/>
</dbReference>
<gene>
    <name evidence="5" type="ORF">B1199_14890</name>
</gene>
<dbReference type="GO" id="GO:0015562">
    <property type="term" value="F:efflux transmembrane transporter activity"/>
    <property type="evidence" value="ECO:0007669"/>
    <property type="project" value="TreeGrafter"/>
</dbReference>
<dbReference type="Pfam" id="PF25917">
    <property type="entry name" value="BSH_RND"/>
    <property type="match status" value="1"/>
</dbReference>
<name>A0A244CN11_PSEDV</name>
<dbReference type="NCBIfam" id="TIGR01730">
    <property type="entry name" value="RND_mfp"/>
    <property type="match status" value="1"/>
</dbReference>
<evidence type="ECO:0000259" key="3">
    <source>
        <dbReference type="Pfam" id="PF25917"/>
    </source>
</evidence>
<dbReference type="Gene3D" id="1.10.287.470">
    <property type="entry name" value="Helix hairpin bin"/>
    <property type="match status" value="1"/>
</dbReference>
<protein>
    <submittedName>
        <fullName evidence="5">Efflux transporter periplasmic adaptor subunit</fullName>
    </submittedName>
</protein>
<dbReference type="Pfam" id="PF25954">
    <property type="entry name" value="Beta-barrel_RND_2"/>
    <property type="match status" value="1"/>
</dbReference>
<reference evidence="5 6" key="1">
    <citation type="submission" date="2017-02" db="EMBL/GenBank/DDBJ databases">
        <title>Pseudoalteromonas ulvae TC14 Genome.</title>
        <authorList>
            <person name="Molmeret M."/>
        </authorList>
    </citation>
    <scope>NUCLEOTIDE SEQUENCE [LARGE SCALE GENOMIC DNA]</scope>
    <source>
        <strain evidence="5">TC14</strain>
    </source>
</reference>
<dbReference type="OrthoDB" id="9806939at2"/>